<proteinExistence type="predicted"/>
<evidence type="ECO:0000313" key="1">
    <source>
        <dbReference type="EMBL" id="ESU42647.1"/>
    </source>
</evidence>
<name>V6TWD2_GIAIN</name>
<evidence type="ECO:0000313" key="2">
    <source>
        <dbReference type="Proteomes" id="UP000018040"/>
    </source>
</evidence>
<dbReference type="Proteomes" id="UP000018040">
    <property type="component" value="Unassembled WGS sequence"/>
</dbReference>
<reference evidence="2" key="1">
    <citation type="submission" date="2012-02" db="EMBL/GenBank/DDBJ databases">
        <title>Genome sequencing of Giardia lamblia Genotypes A2 and B isolates (DH and GS) and comparative analysis with the genomes of Genotypes A1 and E (WB and Pig).</title>
        <authorList>
            <person name="Adam R."/>
            <person name="Dahlstrom E."/>
            <person name="Martens C."/>
            <person name="Bruno D."/>
            <person name="Barbian K."/>
            <person name="Porcella S.F."/>
            <person name="Nash T."/>
        </authorList>
    </citation>
    <scope>NUCLEOTIDE SEQUENCE</scope>
    <source>
        <strain evidence="2">GS</strain>
    </source>
</reference>
<dbReference type="AlphaFoldDB" id="V6TWD2"/>
<reference evidence="1 2" key="2">
    <citation type="journal article" date="2013" name="Genome Biol. Evol.">
        <title>Genome sequencing of Giardia lamblia genotypes A2 and B isolates (DH and GS) and comparative analysis with the genomes of genotypes A1 and E (WB and Pig).</title>
        <authorList>
            <person name="Adam R.D."/>
            <person name="Dahlstrom E.W."/>
            <person name="Martens C.A."/>
            <person name="Bruno D.P."/>
            <person name="Barbian K.D."/>
            <person name="Ricklefs S.M."/>
            <person name="Hernandez M.M."/>
            <person name="Narla N.P."/>
            <person name="Patel R.B."/>
            <person name="Porcella S.F."/>
            <person name="Nash T.E."/>
        </authorList>
    </citation>
    <scope>NUCLEOTIDE SEQUENCE [LARGE SCALE GENOMIC DNA]</scope>
    <source>
        <strain evidence="1 2">GS</strain>
    </source>
</reference>
<accession>V6TWD2</accession>
<comment type="caution">
    <text evidence="1">The sequence shown here is derived from an EMBL/GenBank/DDBJ whole genome shotgun (WGS) entry which is preliminary data.</text>
</comment>
<dbReference type="VEuPathDB" id="GiardiaDB:GL50803_0016925"/>
<sequence length="635" mass="71053">MVTFKIDMIDGAPSRFRLFYTHDGVLTLIGPSIPETRGVAALALLRYLPILQTIHFAQESRSVLEYNEATDGSLDDVYVLTTKEENLCLQDLVQTIMAEETTPWNSLQQQQKRKVGSRADYLFNACVLVVGSTFMSTREKQNLVVSDLNSSNKSGTDPAANFSFYEALYMCPVSDSKQAGDTSLRAPKLILPGCVLLIGDVYFSMKVPQFPKLMIKPQSQVWNLQEDLPHDWSLTKHREATRLFSQLKRARMHHNTRDQLNLLGSAVYSCCFQSMHLKPLSSELLSRAGEIYKKTVVLIDAEIADPNSGVIRLQTGPDHGNVSVIVSEVYRGDHYLADIIAEIAGLAQQRACVLVLLSSNFQQDFIAVANAPNKFLLYIRDPFEGMFTTSLECPHDDMLSTDLHEPPLKCIDENKPTSTLETACHEAQNLVEGPPLTALLPPYAITSRGICYSVTPDPLISIPFPDISEELDCGIEFSNLILLWHHTQGCVYPYHHYTKLEESQRLVYSSSSSARILSTTTLLIDAMVVNDSAGQEKAHIIVPHALFHELFLQIIPSSVDRGTFELTDPETGTDLRDELPCLWPQYVLCTIHKLKVSHAKSLVLRTKIPLPPYEIPLCERSGLRYLLDLDISTVK</sequence>
<dbReference type="VEuPathDB" id="GiardiaDB:GL50581_1562"/>
<gene>
    <name evidence="1" type="ORF">GSB_150611</name>
</gene>
<dbReference type="EMBL" id="AHHH01000075">
    <property type="protein sequence ID" value="ESU42647.1"/>
    <property type="molecule type" value="Genomic_DNA"/>
</dbReference>
<protein>
    <submittedName>
        <fullName evidence="1">Uncharacterized protein</fullName>
    </submittedName>
</protein>
<dbReference type="VEuPathDB" id="GiardiaDB:QR46_0160"/>
<dbReference type="OrthoDB" id="10254858at2759"/>
<organism evidence="1 2">
    <name type="scientific">Giardia intestinalis</name>
    <name type="common">Giardia lamblia</name>
    <dbReference type="NCBI Taxonomy" id="5741"/>
    <lineage>
        <taxon>Eukaryota</taxon>
        <taxon>Metamonada</taxon>
        <taxon>Diplomonadida</taxon>
        <taxon>Hexamitidae</taxon>
        <taxon>Giardiinae</taxon>
        <taxon>Giardia</taxon>
    </lineage>
</organism>
<dbReference type="VEuPathDB" id="GiardiaDB:DHA2_151479"/>